<evidence type="ECO:0000313" key="5">
    <source>
        <dbReference type="EMBL" id="QSQ13119.1"/>
    </source>
</evidence>
<dbReference type="Pfam" id="PF25149">
    <property type="entry name" value="DUF7825"/>
    <property type="match status" value="1"/>
</dbReference>
<evidence type="ECO:0000256" key="1">
    <source>
        <dbReference type="SAM" id="MobiDB-lite"/>
    </source>
</evidence>
<evidence type="ECO:0000313" key="6">
    <source>
        <dbReference type="Proteomes" id="UP000663090"/>
    </source>
</evidence>
<feature type="domain" description="DUF7825" evidence="4">
    <location>
        <begin position="757"/>
        <end position="901"/>
    </location>
</feature>
<reference evidence="5 6" key="1">
    <citation type="submission" date="2021-02" db="EMBL/GenBank/DDBJ databases">
        <title>De Novo genome assembly of isolated myxobacteria.</title>
        <authorList>
            <person name="Stevens D.C."/>
        </authorList>
    </citation>
    <scope>NUCLEOTIDE SEQUENCE [LARGE SCALE GENOMIC DNA]</scope>
    <source>
        <strain evidence="5 6">SCHIC003</strain>
    </source>
</reference>
<dbReference type="InterPro" id="IPR056727">
    <property type="entry name" value="DUF7825"/>
</dbReference>
<protein>
    <submittedName>
        <fullName evidence="5">Uncharacterized protein</fullName>
    </submittedName>
</protein>
<sequence length="932" mass="101556">MTPRTLDEVLASPSPEACAALLQEMTPDQRRQLGIEVRQRARQFREEDWQREDDAARMLRYEQGRVLAMLCFLTLPPSEWTEQLLLGLPLETGEVAAKLKLSGFESAAERLVEFTPRNYSVARALVREGVSHRPTHDNYTLGLLYDTRFDANPLDEDPGVREHEVWRLFEVEGGGERSLAARDKYTAKEQTWTQVFLRHMRQGTLERGRLLDATLGALERDFAAFRAGWFSRFHEAMEPTAEEMEQHRDRYLRLLGSSIPATVSLALDVVTTLHARKPLLLDSALPALEPVVLARHKSAALQAVKLLKSLGTAVTDEDSARVALALVIGFSHEAVEVQKAVLKALESLAKAPGDTLRAAVAERLDGVAASLKPQVQTWLGHGAASTSVPAAKTLQARPGDDFAPTTTQAAPGSTSGARPSAATPAAPTDARFAVTPITTVDELLTALSSCIEDAGTPMAVERVLDGVARLGRQRPDDFARKTSALAQRAKKLGAKSYGEPLSYHLACLALAWLAPSGEARATLRQLPCETMEHEHDVFVRLLSERIQAIAVALDAGHDEGLLSMPTHEGGWIAPETLMDRLLARAPGAGEPSDADLGLALCRLAPLEETTALSPKRFKEGAQGHALQVLAWVLRMSKTAPSMKEPLASIAARMRGDTPPGRHTYAVKARGTKPYIFREVFITTEPAPARRARTASWDIPSLMTATATNLGDVLKPYPRWIATLWPSGMEAYFAYQAYALSFNLDWNSAVWGNVASYEQLLHPWLRMGPMARLVLAMGLSAKEPGEHGVSADATLAALDTGRLTAEELGEMMCELRPTGLVNLKRWAATLARVASTSEPHALQVSLALQRTLRKTEGPAARDDGALVKLLLELLSQTQTRLTDAEAWDFIQGTSHRKSFEPLAPTSSAAPPPPPAARQRTPRKAARRPPSGGP</sequence>
<feature type="domain" description="DUF6493" evidence="2">
    <location>
        <begin position="142"/>
        <end position="295"/>
    </location>
</feature>
<keyword evidence="6" id="KW-1185">Reference proteome</keyword>
<dbReference type="Proteomes" id="UP000663090">
    <property type="component" value="Chromosome"/>
</dbReference>
<gene>
    <name evidence="5" type="ORF">JY572_32980</name>
</gene>
<organism evidence="5 6">
    <name type="scientific">Myxococcus landrumensis</name>
    <dbReference type="NCBI Taxonomy" id="2813577"/>
    <lineage>
        <taxon>Bacteria</taxon>
        <taxon>Pseudomonadati</taxon>
        <taxon>Myxococcota</taxon>
        <taxon>Myxococcia</taxon>
        <taxon>Myxococcales</taxon>
        <taxon>Cystobacterineae</taxon>
        <taxon>Myxococcaceae</taxon>
        <taxon>Myxococcus</taxon>
    </lineage>
</organism>
<dbReference type="InterPro" id="IPR045472">
    <property type="entry name" value="DUF6493"/>
</dbReference>
<accession>A0ABX7N3V8</accession>
<feature type="compositionally biased region" description="Low complexity" evidence="1">
    <location>
        <begin position="409"/>
        <end position="428"/>
    </location>
</feature>
<evidence type="ECO:0000259" key="4">
    <source>
        <dbReference type="Pfam" id="PF25149"/>
    </source>
</evidence>
<dbReference type="EMBL" id="CP071091">
    <property type="protein sequence ID" value="QSQ13119.1"/>
    <property type="molecule type" value="Genomic_DNA"/>
</dbReference>
<dbReference type="RefSeq" id="WP_206714824.1">
    <property type="nucleotide sequence ID" value="NZ_CP071091.1"/>
</dbReference>
<dbReference type="InterPro" id="IPR056726">
    <property type="entry name" value="DUF7824"/>
</dbReference>
<dbReference type="Pfam" id="PF25148">
    <property type="entry name" value="DUF7824"/>
    <property type="match status" value="1"/>
</dbReference>
<dbReference type="SUPFAM" id="SSF48371">
    <property type="entry name" value="ARM repeat"/>
    <property type="match status" value="1"/>
</dbReference>
<feature type="domain" description="DUF7824" evidence="3">
    <location>
        <begin position="433"/>
        <end position="640"/>
    </location>
</feature>
<feature type="region of interest" description="Disordered" evidence="1">
    <location>
        <begin position="396"/>
        <end position="428"/>
    </location>
</feature>
<name>A0ABX7N3V8_9BACT</name>
<evidence type="ECO:0000259" key="3">
    <source>
        <dbReference type="Pfam" id="PF25148"/>
    </source>
</evidence>
<feature type="region of interest" description="Disordered" evidence="1">
    <location>
        <begin position="896"/>
        <end position="932"/>
    </location>
</feature>
<dbReference type="Pfam" id="PF20103">
    <property type="entry name" value="DUF6493"/>
    <property type="match status" value="1"/>
</dbReference>
<proteinExistence type="predicted"/>
<dbReference type="InterPro" id="IPR016024">
    <property type="entry name" value="ARM-type_fold"/>
</dbReference>
<evidence type="ECO:0000259" key="2">
    <source>
        <dbReference type="Pfam" id="PF20103"/>
    </source>
</evidence>